<feature type="transmembrane region" description="Helical" evidence="1">
    <location>
        <begin position="72"/>
        <end position="94"/>
    </location>
</feature>
<dbReference type="Proteomes" id="UP000317839">
    <property type="component" value="Unassembled WGS sequence"/>
</dbReference>
<reference evidence="2 3" key="1">
    <citation type="submission" date="2019-06" db="EMBL/GenBank/DDBJ databases">
        <title>Draft genome of Aliikangiella marina GYP-15.</title>
        <authorList>
            <person name="Wang G."/>
        </authorList>
    </citation>
    <scope>NUCLEOTIDE SEQUENCE [LARGE SCALE GENOMIC DNA]</scope>
    <source>
        <strain evidence="2 3">GYP-15</strain>
    </source>
</reference>
<organism evidence="2 3">
    <name type="scientific">Aliikangiella marina</name>
    <dbReference type="NCBI Taxonomy" id="1712262"/>
    <lineage>
        <taxon>Bacteria</taxon>
        <taxon>Pseudomonadati</taxon>
        <taxon>Pseudomonadota</taxon>
        <taxon>Gammaproteobacteria</taxon>
        <taxon>Oceanospirillales</taxon>
        <taxon>Pleioneaceae</taxon>
        <taxon>Aliikangiella</taxon>
    </lineage>
</organism>
<protein>
    <submittedName>
        <fullName evidence="2">Uncharacterized protein</fullName>
    </submittedName>
</protein>
<evidence type="ECO:0000313" key="2">
    <source>
        <dbReference type="EMBL" id="TQV72206.1"/>
    </source>
</evidence>
<sequence>MKQEEYTPPKSDIIDTKRLSIYQACILVFSVLIAAGCYYIAHVFPIKFMEVFESFNVELPVVTGIVIKTYPLFIFLSFFSTVLLIGLASFMINYRNQLLIYRIAKINAFLSFILLIVVVISMYLPVLSVEQ</sequence>
<name>A0A545T4S3_9GAMM</name>
<keyword evidence="1" id="KW-1133">Transmembrane helix</keyword>
<evidence type="ECO:0000313" key="3">
    <source>
        <dbReference type="Proteomes" id="UP000317839"/>
    </source>
</evidence>
<proteinExistence type="predicted"/>
<evidence type="ECO:0000256" key="1">
    <source>
        <dbReference type="SAM" id="Phobius"/>
    </source>
</evidence>
<gene>
    <name evidence="2" type="ORF">FLL45_18480</name>
</gene>
<keyword evidence="3" id="KW-1185">Reference proteome</keyword>
<feature type="transmembrane region" description="Helical" evidence="1">
    <location>
        <begin position="106"/>
        <end position="126"/>
    </location>
</feature>
<keyword evidence="1" id="KW-0812">Transmembrane</keyword>
<dbReference type="EMBL" id="VIKR01000005">
    <property type="protein sequence ID" value="TQV72206.1"/>
    <property type="molecule type" value="Genomic_DNA"/>
</dbReference>
<accession>A0A545T4S3</accession>
<comment type="caution">
    <text evidence="2">The sequence shown here is derived from an EMBL/GenBank/DDBJ whole genome shotgun (WGS) entry which is preliminary data.</text>
</comment>
<dbReference type="RefSeq" id="WP_142943536.1">
    <property type="nucleotide sequence ID" value="NZ_VIKR01000005.1"/>
</dbReference>
<dbReference type="OrthoDB" id="10006186at2"/>
<keyword evidence="1" id="KW-0472">Membrane</keyword>
<feature type="transmembrane region" description="Helical" evidence="1">
    <location>
        <begin position="21"/>
        <end position="41"/>
    </location>
</feature>
<dbReference type="AlphaFoldDB" id="A0A545T4S3"/>